<evidence type="ECO:0000259" key="3">
    <source>
        <dbReference type="Pfam" id="PF13519"/>
    </source>
</evidence>
<sequence length="656" mass="70936">MIEFQMISNAVFFGAVPVLAALYMLKLNRRNKKIPSVYFIKDLVSDNKGSSLFKRLTSNMLLFLEILFLIILALALMNPGRAGQSLLRKKMILLVDNSITMSSIEAGGVLRLSQAIKSAEAAVYDNPNSSVSVIEFSAAPKLIADSEISRSEAVARIRTIAPTHLTPDYKTAVALAEGLCGEDEAPEIHIFSDFCSWRGSGAGVSKKTSVVFHKAGEAERNIGVCTLEVSQDVEGGGSAGYNIFFTVKNYCDYEVSIPASVFIDATRVSSSVLTIAGGGAESKILKKYGSMPEEVSVEIIASDVLDVDDKRVWSSSGHKNFRALVLSGSPYFYKAALEAAGADTVDASEANIPKALYRQREYDLAVIDDTGEAALLDKYKCRSFIVFDPPEGFFGAFSSGPELGVTVRTPEFPYAYMRAVDLNDIYIHQMQKAALNHNFGQIVYSSSAAPLFAVVNSQVFDIFAVFFDPRASNFPLKISFPIFFSNIINIIKSKKITGDIFFAGGLNYFGPARLKPAESVTKLRFLRVSGGPGPTGALPSAAPSVYLDLPAGAAAGPIEAPQFLLTGLYRAFDASAAKAADPLFDFFVNPPPVRTLSVKPVRVSFQAMSGGKAAPASFESSHVSYAAPLILLAVLILLLDWVYQNHRTFYKKEAGL</sequence>
<feature type="domain" description="Aerotolerance regulator N-terminal" evidence="2">
    <location>
        <begin position="1"/>
        <end position="79"/>
    </location>
</feature>
<reference evidence="4 5" key="1">
    <citation type="journal article" date="2016" name="Nat. Commun.">
        <title>Thousands of microbial genomes shed light on interconnected biogeochemical processes in an aquifer system.</title>
        <authorList>
            <person name="Anantharaman K."/>
            <person name="Brown C.T."/>
            <person name="Hug L.A."/>
            <person name="Sharon I."/>
            <person name="Castelle C.J."/>
            <person name="Probst A.J."/>
            <person name="Thomas B.C."/>
            <person name="Singh A."/>
            <person name="Wilkins M.J."/>
            <person name="Karaoz U."/>
            <person name="Brodie E.L."/>
            <person name="Williams K.H."/>
            <person name="Hubbard S.S."/>
            <person name="Banfield J.F."/>
        </authorList>
    </citation>
    <scope>NUCLEOTIDE SEQUENCE [LARGE SCALE GENOMIC DNA]</scope>
</reference>
<evidence type="ECO:0000256" key="1">
    <source>
        <dbReference type="SAM" id="Phobius"/>
    </source>
</evidence>
<accession>A0A1F7WHG6</accession>
<comment type="caution">
    <text evidence="4">The sequence shown here is derived from an EMBL/GenBank/DDBJ whole genome shotgun (WGS) entry which is preliminary data.</text>
</comment>
<dbReference type="EMBL" id="MGFH01000213">
    <property type="protein sequence ID" value="OGM02220.1"/>
    <property type="molecule type" value="Genomic_DNA"/>
</dbReference>
<dbReference type="PANTHER" id="PTHR37464">
    <property type="entry name" value="BLL2463 PROTEIN"/>
    <property type="match status" value="1"/>
</dbReference>
<dbReference type="PANTHER" id="PTHR37464:SF1">
    <property type="entry name" value="BLL2463 PROTEIN"/>
    <property type="match status" value="1"/>
</dbReference>
<feature type="domain" description="VWFA" evidence="3">
    <location>
        <begin position="91"/>
        <end position="194"/>
    </location>
</feature>
<dbReference type="STRING" id="1817813.A2008_08970"/>
<evidence type="ECO:0000313" key="4">
    <source>
        <dbReference type="EMBL" id="OGM02220.1"/>
    </source>
</evidence>
<keyword evidence="1" id="KW-0472">Membrane</keyword>
<evidence type="ECO:0000259" key="2">
    <source>
        <dbReference type="Pfam" id="PF07584"/>
    </source>
</evidence>
<gene>
    <name evidence="4" type="ORF">A2008_08970</name>
</gene>
<evidence type="ECO:0008006" key="6">
    <source>
        <dbReference type="Google" id="ProtNLM"/>
    </source>
</evidence>
<name>A0A1F7WHG6_9BACT</name>
<feature type="transmembrane region" description="Helical" evidence="1">
    <location>
        <begin position="60"/>
        <end position="77"/>
    </location>
</feature>
<dbReference type="Pfam" id="PF13519">
    <property type="entry name" value="VWA_2"/>
    <property type="match status" value="1"/>
</dbReference>
<dbReference type="Proteomes" id="UP000178735">
    <property type="component" value="Unassembled WGS sequence"/>
</dbReference>
<feature type="transmembrane region" description="Helical" evidence="1">
    <location>
        <begin position="6"/>
        <end position="25"/>
    </location>
</feature>
<dbReference type="InterPro" id="IPR002035">
    <property type="entry name" value="VWF_A"/>
</dbReference>
<protein>
    <recommendedName>
        <fullName evidence="6">Aerotolerance regulator N-terminal domain-containing protein</fullName>
    </recommendedName>
</protein>
<dbReference type="InterPro" id="IPR024163">
    <property type="entry name" value="Aerotolerance_reg_N"/>
</dbReference>
<evidence type="ECO:0000313" key="5">
    <source>
        <dbReference type="Proteomes" id="UP000178735"/>
    </source>
</evidence>
<dbReference type="Pfam" id="PF07584">
    <property type="entry name" value="BatA"/>
    <property type="match status" value="1"/>
</dbReference>
<organism evidence="4 5">
    <name type="scientific">Candidatus Wallbacteria bacterium GWC2_49_35</name>
    <dbReference type="NCBI Taxonomy" id="1817813"/>
    <lineage>
        <taxon>Bacteria</taxon>
        <taxon>Candidatus Walliibacteriota</taxon>
    </lineage>
</organism>
<keyword evidence="1" id="KW-0812">Transmembrane</keyword>
<keyword evidence="1" id="KW-1133">Transmembrane helix</keyword>
<feature type="transmembrane region" description="Helical" evidence="1">
    <location>
        <begin position="625"/>
        <end position="643"/>
    </location>
</feature>
<proteinExistence type="predicted"/>
<dbReference type="AlphaFoldDB" id="A0A1F7WHG6"/>